<dbReference type="Proteomes" id="UP000594468">
    <property type="component" value="Chromosome"/>
</dbReference>
<dbReference type="EMBL" id="CP062983">
    <property type="protein sequence ID" value="QPC84489.1"/>
    <property type="molecule type" value="Genomic_DNA"/>
</dbReference>
<dbReference type="KEGG" id="pmet:G4Y79_08970"/>
<keyword evidence="2" id="KW-1185">Reference proteome</keyword>
<accession>A0A7S8ECN1</accession>
<reference evidence="1 2" key="1">
    <citation type="submission" date="2020-02" db="EMBL/GenBank/DDBJ databases">
        <authorList>
            <person name="Zheng R.K."/>
            <person name="Sun C.M."/>
        </authorList>
    </citation>
    <scope>NUCLEOTIDE SEQUENCE [LARGE SCALE GENOMIC DNA]</scope>
    <source>
        <strain evidence="2">rifampicinis</strain>
    </source>
</reference>
<proteinExistence type="predicted"/>
<dbReference type="AlphaFoldDB" id="A0A7S8ECN1"/>
<dbReference type="RefSeq" id="WP_195172552.1">
    <property type="nucleotide sequence ID" value="NZ_CP062983.1"/>
</dbReference>
<sequence>MNWSHTLDERILHQRRSTRKDDVNKNPSTRDTLQVAGYWHHCDEQVRCLIRDEAA</sequence>
<evidence type="ECO:0000313" key="1">
    <source>
        <dbReference type="EMBL" id="QPC84489.1"/>
    </source>
</evidence>
<name>A0A7S8ECN1_9CHLR</name>
<protein>
    <submittedName>
        <fullName evidence="1">Uncharacterized protein</fullName>
    </submittedName>
</protein>
<evidence type="ECO:0000313" key="2">
    <source>
        <dbReference type="Proteomes" id="UP000594468"/>
    </source>
</evidence>
<organism evidence="1 2">
    <name type="scientific">Phototrophicus methaneseepsis</name>
    <dbReference type="NCBI Taxonomy" id="2710758"/>
    <lineage>
        <taxon>Bacteria</taxon>
        <taxon>Bacillati</taxon>
        <taxon>Chloroflexota</taxon>
        <taxon>Candidatus Thermofontia</taxon>
        <taxon>Phototrophicales</taxon>
        <taxon>Phototrophicaceae</taxon>
        <taxon>Phototrophicus</taxon>
    </lineage>
</organism>
<gene>
    <name evidence="1" type="ORF">G4Y79_08970</name>
</gene>